<feature type="region of interest" description="Disordered" evidence="1">
    <location>
        <begin position="334"/>
        <end position="368"/>
    </location>
</feature>
<accession>A0A1N6WQK5</accession>
<dbReference type="STRING" id="159291.SAMN05920897_11845"/>
<dbReference type="AlphaFoldDB" id="A0A1N6WQK5"/>
<evidence type="ECO:0000259" key="2">
    <source>
        <dbReference type="Pfam" id="PF07238"/>
    </source>
</evidence>
<proteinExistence type="predicted"/>
<reference evidence="3 4" key="1">
    <citation type="submission" date="2017-01" db="EMBL/GenBank/DDBJ databases">
        <authorList>
            <person name="Mah S.A."/>
            <person name="Swanson W.J."/>
            <person name="Moy G.W."/>
            <person name="Vacquier V.D."/>
        </authorList>
    </citation>
    <scope>NUCLEOTIDE SEQUENCE [LARGE SCALE GENOMIC DNA]</scope>
    <source>
        <strain evidence="3 4">ASpG1</strain>
    </source>
</reference>
<evidence type="ECO:0000256" key="1">
    <source>
        <dbReference type="SAM" id="MobiDB-lite"/>
    </source>
</evidence>
<sequence>MELLIPAMVLVLVVALAYLVFRRDGLGGSWLRFYVRGKETGFSLAEVHLLRRAARERGLSNPEMLFWSVRALEACLQRVLEQYHLAVPAREEERRRFLNKLFDFRAQLEFRKPKYRLGISSTRRLEPGQPLKITVPGKGVFLARVAETARRYVAVSLPGEGVRLPPGFSWKTQKLGVYFWRKDDAGYYFETTVLNVPRNQKVLMLHLAHEDHLERSQKRASVRRETNLAGRVYPLRDPAQGNELEEASGGYRCRVLDISEDGAALALRGRVAAGFSLKLQIEVNGAVLILCGVIRSANYHSEKHISILHLQAQPPSGDMRIKILSYVYRLTEDRSGEDQLEEPYPQEPPPKEDSPRKEAWEHGPPGEE</sequence>
<dbReference type="OrthoDB" id="358587at2"/>
<name>A0A1N6WQK5_9SPIO</name>
<dbReference type="RefSeq" id="WP_076489706.1">
    <property type="nucleotide sequence ID" value="NZ_FTMS01000018.1"/>
</dbReference>
<evidence type="ECO:0000313" key="3">
    <source>
        <dbReference type="EMBL" id="SIQ92360.1"/>
    </source>
</evidence>
<dbReference type="Proteomes" id="UP000186400">
    <property type="component" value="Unassembled WGS sequence"/>
</dbReference>
<gene>
    <name evidence="3" type="ORF">SAMN05920897_11845</name>
</gene>
<organism evidence="3 4">
    <name type="scientific">Alkalispirochaeta americana</name>
    <dbReference type="NCBI Taxonomy" id="159291"/>
    <lineage>
        <taxon>Bacteria</taxon>
        <taxon>Pseudomonadati</taxon>
        <taxon>Spirochaetota</taxon>
        <taxon>Spirochaetia</taxon>
        <taxon>Spirochaetales</taxon>
        <taxon>Spirochaetaceae</taxon>
        <taxon>Alkalispirochaeta</taxon>
    </lineage>
</organism>
<evidence type="ECO:0000313" key="4">
    <source>
        <dbReference type="Proteomes" id="UP000186400"/>
    </source>
</evidence>
<dbReference type="Pfam" id="PF07238">
    <property type="entry name" value="PilZ"/>
    <property type="match status" value="1"/>
</dbReference>
<dbReference type="EMBL" id="FTMS01000018">
    <property type="protein sequence ID" value="SIQ92360.1"/>
    <property type="molecule type" value="Genomic_DNA"/>
</dbReference>
<dbReference type="GO" id="GO:0035438">
    <property type="term" value="F:cyclic-di-GMP binding"/>
    <property type="evidence" value="ECO:0007669"/>
    <property type="project" value="InterPro"/>
</dbReference>
<dbReference type="InterPro" id="IPR009875">
    <property type="entry name" value="PilZ_domain"/>
</dbReference>
<keyword evidence="4" id="KW-1185">Reference proteome</keyword>
<feature type="compositionally biased region" description="Basic and acidic residues" evidence="1">
    <location>
        <begin position="349"/>
        <end position="368"/>
    </location>
</feature>
<feature type="domain" description="PilZ" evidence="2">
    <location>
        <begin position="243"/>
        <end position="328"/>
    </location>
</feature>
<protein>
    <submittedName>
        <fullName evidence="3">PilZ domain-containing protein</fullName>
    </submittedName>
</protein>